<dbReference type="Proteomes" id="UP000625568">
    <property type="component" value="Chromosome 1"/>
</dbReference>
<organism evidence="9 10">
    <name type="scientific">Burkholderia dolosa</name>
    <dbReference type="NCBI Taxonomy" id="152500"/>
    <lineage>
        <taxon>Bacteria</taxon>
        <taxon>Pseudomonadati</taxon>
        <taxon>Pseudomonadota</taxon>
        <taxon>Betaproteobacteria</taxon>
        <taxon>Burkholderiales</taxon>
        <taxon>Burkholderiaceae</taxon>
        <taxon>Burkholderia</taxon>
        <taxon>Burkholderia cepacia complex</taxon>
    </lineage>
</organism>
<evidence type="ECO:0000256" key="1">
    <source>
        <dbReference type="ARBA" id="ARBA00004496"/>
    </source>
</evidence>
<evidence type="ECO:0000256" key="3">
    <source>
        <dbReference type="ARBA" id="ARBA00022490"/>
    </source>
</evidence>
<dbReference type="FunFam" id="3.40.50.150:FF:000010">
    <property type="entry name" value="Protein-L-isoaspartate O-methyltransferase"/>
    <property type="match status" value="1"/>
</dbReference>
<dbReference type="HAMAP" id="MF_00090">
    <property type="entry name" value="PIMT"/>
    <property type="match status" value="1"/>
</dbReference>
<reference evidence="9 10" key="1">
    <citation type="submission" date="2021-02" db="EMBL/GenBank/DDBJ databases">
        <title>FDA dAtabase for Regulatory Grade micrObial Sequences (FDA-ARGOS): Supporting development and validation of Infectious Disease Dx tests.</title>
        <authorList>
            <person name="Minogue T."/>
            <person name="Wolcott M."/>
            <person name="Wasieloski L."/>
            <person name="Aguilar W."/>
            <person name="Moore D."/>
            <person name="Jaissle J."/>
            <person name="Tallon L."/>
            <person name="Sadzewicz L."/>
            <person name="Zhao X."/>
            <person name="Boylan J."/>
            <person name="Ott S."/>
            <person name="Bowen H."/>
            <person name="Vavikolanu K."/>
            <person name="Mehta A."/>
            <person name="Aluvathingal J."/>
            <person name="Nadendla S."/>
            <person name="Yan Y."/>
            <person name="Sichtig H."/>
        </authorList>
    </citation>
    <scope>NUCLEOTIDE SEQUENCE [LARGE SCALE GENOMIC DNA]</scope>
    <source>
        <strain evidence="9 10">FDAARGOS_1272</strain>
    </source>
</reference>
<dbReference type="SUPFAM" id="SSF159501">
    <property type="entry name" value="EreA/ChaN-like"/>
    <property type="match status" value="1"/>
</dbReference>
<dbReference type="GO" id="GO:0005737">
    <property type="term" value="C:cytoplasm"/>
    <property type="evidence" value="ECO:0007669"/>
    <property type="project" value="UniProtKB-SubCell"/>
</dbReference>
<keyword evidence="4 7" id="KW-0489">Methyltransferase</keyword>
<keyword evidence="5 7" id="KW-0808">Transferase</keyword>
<comment type="function">
    <text evidence="7">Catalyzes the methyl esterification of L-isoaspartyl residues in peptides and proteins that result from spontaneous decomposition of normal L-aspartyl and L-asparaginyl residues. It plays a role in the repair and/or degradation of damaged proteins.</text>
</comment>
<sequence length="676" mass="74113">MDPFDDARQQMVDRQIASRGVCDTRVLDAMRAVPRHLFVPAELAEFAYSDTPLPLSEGQTISQPVIVAQMLEAAQLSPGDRVLDVGTGSGYAAAVAARIVAHVDSVERNASLAASARQTLDTNGCGNVDVHHADGTLGLPAHAPFDAIVAAAGGPDVPRAWREQLSIGGRIVMPIGTQRDRQRLVRITRTSAEQFEQEDLGGVRFVPLIGDQGWPEPEQESESKRESDGAAAPPASEPTNGAGLSALPLASLIARTAILLPDPDDPRFADAFDRFAAKRVVLLGECTHGTSEFYRARAAITRRLIERHGFNIVAVEADWPDAAIVHRYVTLQERRDAGAPFQRFPTWMWRNEEFAAFVQWLRAHNGRMPEAARCGFHGLDMYSLSASIEAVLDYLDHADPHAARVARERYGCLTPWQKDPLVYGRAAMSGGFTDCEEAVIAQLQDLLRGRIARADGDDPLFDATQNARLVASAERYYRTMYRSAAQSWNLRDTHMFETLENLLAAKGSESRAVVWAHNSHIGNASATEMGSVRGELNVGQLCRERFGDDVALLGFGTHAGTVAAATDWGGPLEIKRVLPSRGDSYECTFHESGHPRCLVDLSADGNGELVERLREPQLERFIGVIYRPGSERHSHYAEATLADQFDGYVWFDHTHAITPLSTTATERSVDLYPFGL</sequence>
<dbReference type="EC" id="2.1.1.77" evidence="7"/>
<dbReference type="SUPFAM" id="SSF53335">
    <property type="entry name" value="S-adenosyl-L-methionine-dependent methyltransferases"/>
    <property type="match status" value="1"/>
</dbReference>
<feature type="active site" evidence="7">
    <location>
        <position position="62"/>
    </location>
</feature>
<dbReference type="Gene3D" id="3.40.50.150">
    <property type="entry name" value="Vaccinia Virus protein VP39"/>
    <property type="match status" value="1"/>
</dbReference>
<dbReference type="InterPro" id="IPR052036">
    <property type="entry name" value="Hydrolase/PRTase-associated"/>
</dbReference>
<dbReference type="InterPro" id="IPR000682">
    <property type="entry name" value="PCMT"/>
</dbReference>
<evidence type="ECO:0000256" key="8">
    <source>
        <dbReference type="SAM" id="MobiDB-lite"/>
    </source>
</evidence>
<dbReference type="PANTHER" id="PTHR31299:SF0">
    <property type="entry name" value="ESTERASE, PUTATIVE (AFU_ORTHOLOGUE AFUA_1G05850)-RELATED"/>
    <property type="match status" value="1"/>
</dbReference>
<evidence type="ECO:0000313" key="9">
    <source>
        <dbReference type="EMBL" id="QRO77786.1"/>
    </source>
</evidence>
<dbReference type="GeneID" id="93128640"/>
<dbReference type="GO" id="GO:0046677">
    <property type="term" value="P:response to antibiotic"/>
    <property type="evidence" value="ECO:0007669"/>
    <property type="project" value="InterPro"/>
</dbReference>
<dbReference type="GO" id="GO:0030091">
    <property type="term" value="P:protein repair"/>
    <property type="evidence" value="ECO:0007669"/>
    <property type="project" value="UniProtKB-UniRule"/>
</dbReference>
<evidence type="ECO:0000256" key="5">
    <source>
        <dbReference type="ARBA" id="ARBA00022679"/>
    </source>
</evidence>
<protein>
    <recommendedName>
        <fullName evidence="7">Protein-L-isoaspartate O-methyltransferase</fullName>
        <ecNumber evidence="7">2.1.1.77</ecNumber>
    </recommendedName>
    <alternativeName>
        <fullName evidence="7">L-isoaspartyl protein carboxyl methyltransferase</fullName>
    </alternativeName>
    <alternativeName>
        <fullName evidence="7">Protein L-isoaspartyl methyltransferase</fullName>
    </alternativeName>
    <alternativeName>
        <fullName evidence="7">Protein-beta-aspartate methyltransferase</fullName>
        <shortName evidence="7">PIMT</shortName>
    </alternativeName>
</protein>
<dbReference type="GO" id="GO:0032259">
    <property type="term" value="P:methylation"/>
    <property type="evidence" value="ECO:0007669"/>
    <property type="project" value="UniProtKB-KW"/>
</dbReference>
<dbReference type="InterPro" id="IPR007815">
    <property type="entry name" value="Emycin_Estase"/>
</dbReference>
<proteinExistence type="inferred from homology"/>
<dbReference type="NCBIfam" id="TIGR00080">
    <property type="entry name" value="pimt"/>
    <property type="match status" value="1"/>
</dbReference>
<comment type="similarity">
    <text evidence="2 7">Belongs to the methyltransferase superfamily. L-isoaspartyl/D-aspartyl protein methyltransferase family.</text>
</comment>
<keyword evidence="3 7" id="KW-0963">Cytoplasm</keyword>
<gene>
    <name evidence="7" type="primary">pcm</name>
    <name evidence="9" type="ORF">I6K02_02405</name>
</gene>
<evidence type="ECO:0000313" key="10">
    <source>
        <dbReference type="Proteomes" id="UP000625568"/>
    </source>
</evidence>
<evidence type="ECO:0000256" key="4">
    <source>
        <dbReference type="ARBA" id="ARBA00022603"/>
    </source>
</evidence>
<comment type="catalytic activity">
    <reaction evidence="7">
        <text>[protein]-L-isoaspartate + S-adenosyl-L-methionine = [protein]-L-isoaspartate alpha-methyl ester + S-adenosyl-L-homocysteine</text>
        <dbReference type="Rhea" id="RHEA:12705"/>
        <dbReference type="Rhea" id="RHEA-COMP:12143"/>
        <dbReference type="Rhea" id="RHEA-COMP:12144"/>
        <dbReference type="ChEBI" id="CHEBI:57856"/>
        <dbReference type="ChEBI" id="CHEBI:59789"/>
        <dbReference type="ChEBI" id="CHEBI:90596"/>
        <dbReference type="ChEBI" id="CHEBI:90598"/>
        <dbReference type="EC" id="2.1.1.77"/>
    </reaction>
</comment>
<dbReference type="Pfam" id="PF01135">
    <property type="entry name" value="PCMT"/>
    <property type="match status" value="1"/>
</dbReference>
<dbReference type="Gene3D" id="3.30.1870.10">
    <property type="entry name" value="EreA-like, domain 2"/>
    <property type="match status" value="1"/>
</dbReference>
<keyword evidence="10" id="KW-1185">Reference proteome</keyword>
<dbReference type="Pfam" id="PF05139">
    <property type="entry name" value="Erythro_esteras"/>
    <property type="match status" value="1"/>
</dbReference>
<keyword evidence="6 7" id="KW-0949">S-adenosyl-L-methionine</keyword>
<dbReference type="PROSITE" id="PS01279">
    <property type="entry name" value="PCMT"/>
    <property type="match status" value="1"/>
</dbReference>
<evidence type="ECO:0000256" key="7">
    <source>
        <dbReference type="HAMAP-Rule" id="MF_00090"/>
    </source>
</evidence>
<dbReference type="CDD" id="cd14728">
    <property type="entry name" value="Ere-like"/>
    <property type="match status" value="1"/>
</dbReference>
<feature type="region of interest" description="Disordered" evidence="8">
    <location>
        <begin position="207"/>
        <end position="241"/>
    </location>
</feature>
<dbReference type="Gene3D" id="3.40.1660.10">
    <property type="entry name" value="EreA-like (biosynthetic domain)"/>
    <property type="match status" value="1"/>
</dbReference>
<dbReference type="NCBIfam" id="NF001453">
    <property type="entry name" value="PRK00312.1"/>
    <property type="match status" value="1"/>
</dbReference>
<comment type="subcellular location">
    <subcellularLocation>
        <location evidence="1 7">Cytoplasm</location>
    </subcellularLocation>
</comment>
<evidence type="ECO:0000256" key="6">
    <source>
        <dbReference type="ARBA" id="ARBA00022691"/>
    </source>
</evidence>
<dbReference type="InterPro" id="IPR029063">
    <property type="entry name" value="SAM-dependent_MTases_sf"/>
</dbReference>
<accession>A0A892I490</accession>
<evidence type="ECO:0000256" key="2">
    <source>
        <dbReference type="ARBA" id="ARBA00005369"/>
    </source>
</evidence>
<dbReference type="AlphaFoldDB" id="A0A892I490"/>
<dbReference type="CDD" id="cd02440">
    <property type="entry name" value="AdoMet_MTases"/>
    <property type="match status" value="1"/>
</dbReference>
<dbReference type="EMBL" id="CP069482">
    <property type="protein sequence ID" value="QRO77786.1"/>
    <property type="molecule type" value="Genomic_DNA"/>
</dbReference>
<dbReference type="PANTHER" id="PTHR31299">
    <property type="entry name" value="ESTERASE, PUTATIVE (AFU_ORTHOLOGUE AFUA_1G05850)-RELATED"/>
    <property type="match status" value="1"/>
</dbReference>
<name>A0A892I490_9BURK</name>
<dbReference type="RefSeq" id="WP_006763715.1">
    <property type="nucleotide sequence ID" value="NZ_CABVPR010000014.1"/>
</dbReference>
<dbReference type="GO" id="GO:0004719">
    <property type="term" value="F:protein-L-isoaspartate (D-aspartate) O-methyltransferase activity"/>
    <property type="evidence" value="ECO:0007669"/>
    <property type="project" value="UniProtKB-UniRule"/>
</dbReference>